<evidence type="ECO:0000256" key="3">
    <source>
        <dbReference type="ARBA" id="ARBA00022525"/>
    </source>
</evidence>
<evidence type="ECO:0000256" key="2">
    <source>
        <dbReference type="ARBA" id="ARBA00004613"/>
    </source>
</evidence>
<dbReference type="Proteomes" id="UP000789396">
    <property type="component" value="Unassembled WGS sequence"/>
</dbReference>
<comment type="subcellular location">
    <subcellularLocation>
        <location evidence="1">Host cell</location>
    </subcellularLocation>
    <subcellularLocation>
        <location evidence="2">Secreted</location>
    </subcellularLocation>
</comment>
<feature type="domain" description="Crinkler effector protein N-terminal" evidence="4">
    <location>
        <begin position="4"/>
        <end position="101"/>
    </location>
</feature>
<dbReference type="OrthoDB" id="2370033at2759"/>
<gene>
    <name evidence="5" type="ORF">RFULGI_LOCUS994</name>
</gene>
<dbReference type="Pfam" id="PF20147">
    <property type="entry name" value="Crinkler"/>
    <property type="match status" value="1"/>
</dbReference>
<organism evidence="5 6">
    <name type="scientific">Racocetra fulgida</name>
    <dbReference type="NCBI Taxonomy" id="60492"/>
    <lineage>
        <taxon>Eukaryota</taxon>
        <taxon>Fungi</taxon>
        <taxon>Fungi incertae sedis</taxon>
        <taxon>Mucoromycota</taxon>
        <taxon>Glomeromycotina</taxon>
        <taxon>Glomeromycetes</taxon>
        <taxon>Diversisporales</taxon>
        <taxon>Gigasporaceae</taxon>
        <taxon>Racocetra</taxon>
    </lineage>
</organism>
<keyword evidence="6" id="KW-1185">Reference proteome</keyword>
<keyword evidence="3" id="KW-0964">Secreted</keyword>
<proteinExistence type="predicted"/>
<sequence length="110" mass="12860">MPTIELNCLVHGNTPDITNIFSVELDSEMTVNMLKMILKEKIKKMKQYFAFVDNKLNIFFDNPNANIETKLGGKRLFEATNKISKHFPYELDKKYIHIMVELPGYYLTLI</sequence>
<accession>A0A9N8Z4F5</accession>
<dbReference type="InterPro" id="IPR045379">
    <property type="entry name" value="Crinkler_N"/>
</dbReference>
<reference evidence="5" key="1">
    <citation type="submission" date="2021-06" db="EMBL/GenBank/DDBJ databases">
        <authorList>
            <person name="Kallberg Y."/>
            <person name="Tangrot J."/>
            <person name="Rosling A."/>
        </authorList>
    </citation>
    <scope>NUCLEOTIDE SEQUENCE</scope>
    <source>
        <strain evidence="5">IN212</strain>
    </source>
</reference>
<evidence type="ECO:0000313" key="6">
    <source>
        <dbReference type="Proteomes" id="UP000789396"/>
    </source>
</evidence>
<name>A0A9N8Z4F5_9GLOM</name>
<dbReference type="EMBL" id="CAJVPZ010000528">
    <property type="protein sequence ID" value="CAG8468167.1"/>
    <property type="molecule type" value="Genomic_DNA"/>
</dbReference>
<evidence type="ECO:0000259" key="4">
    <source>
        <dbReference type="Pfam" id="PF20147"/>
    </source>
</evidence>
<dbReference type="GO" id="GO:0005576">
    <property type="term" value="C:extracellular region"/>
    <property type="evidence" value="ECO:0007669"/>
    <property type="project" value="UniProtKB-SubCell"/>
</dbReference>
<dbReference type="GO" id="GO:0043657">
    <property type="term" value="C:host cell"/>
    <property type="evidence" value="ECO:0007669"/>
    <property type="project" value="UniProtKB-SubCell"/>
</dbReference>
<evidence type="ECO:0000256" key="1">
    <source>
        <dbReference type="ARBA" id="ARBA00004340"/>
    </source>
</evidence>
<feature type="non-terminal residue" evidence="5">
    <location>
        <position position="110"/>
    </location>
</feature>
<comment type="caution">
    <text evidence="5">The sequence shown here is derived from an EMBL/GenBank/DDBJ whole genome shotgun (WGS) entry which is preliminary data.</text>
</comment>
<evidence type="ECO:0000313" key="5">
    <source>
        <dbReference type="EMBL" id="CAG8468167.1"/>
    </source>
</evidence>
<protein>
    <submittedName>
        <fullName evidence="5">7112_t:CDS:1</fullName>
    </submittedName>
</protein>
<feature type="non-terminal residue" evidence="5">
    <location>
        <position position="1"/>
    </location>
</feature>
<dbReference type="AlphaFoldDB" id="A0A9N8Z4F5"/>